<keyword evidence="2" id="KW-1185">Reference proteome</keyword>
<dbReference type="EMBL" id="VUOC01000002">
    <property type="protein sequence ID" value="KAA2242967.1"/>
    <property type="molecule type" value="Genomic_DNA"/>
</dbReference>
<comment type="caution">
    <text evidence="1">The sequence shown here is derived from an EMBL/GenBank/DDBJ whole genome shotgun (WGS) entry which is preliminary data.</text>
</comment>
<proteinExistence type="predicted"/>
<gene>
    <name evidence="1" type="ORF">F0L74_10625</name>
</gene>
<reference evidence="1 2" key="2">
    <citation type="submission" date="2019-09" db="EMBL/GenBank/DDBJ databases">
        <authorList>
            <person name="Jin C."/>
        </authorList>
    </citation>
    <scope>NUCLEOTIDE SEQUENCE [LARGE SCALE GENOMIC DNA]</scope>
    <source>
        <strain evidence="1 2">BN140078</strain>
    </source>
</reference>
<organism evidence="1 2">
    <name type="scientific">Chitinophaga agrisoli</name>
    <dbReference type="NCBI Taxonomy" id="2607653"/>
    <lineage>
        <taxon>Bacteria</taxon>
        <taxon>Pseudomonadati</taxon>
        <taxon>Bacteroidota</taxon>
        <taxon>Chitinophagia</taxon>
        <taxon>Chitinophagales</taxon>
        <taxon>Chitinophagaceae</taxon>
        <taxon>Chitinophaga</taxon>
    </lineage>
</organism>
<reference evidence="1 2" key="1">
    <citation type="submission" date="2019-09" db="EMBL/GenBank/DDBJ databases">
        <title>Chitinophaga ginsengihumi sp. nov., isolated from soil of ginseng rhizosphere.</title>
        <authorList>
            <person name="Lee J."/>
        </authorList>
    </citation>
    <scope>NUCLEOTIDE SEQUENCE [LARGE SCALE GENOMIC DNA]</scope>
    <source>
        <strain evidence="1 2">BN140078</strain>
    </source>
</reference>
<name>A0A5B2VXJ2_9BACT</name>
<dbReference type="RefSeq" id="WP_149837843.1">
    <property type="nucleotide sequence ID" value="NZ_VUOC01000002.1"/>
</dbReference>
<evidence type="ECO:0000313" key="1">
    <source>
        <dbReference type="EMBL" id="KAA2242967.1"/>
    </source>
</evidence>
<dbReference type="AlphaFoldDB" id="A0A5B2VXJ2"/>
<dbReference type="Proteomes" id="UP000324611">
    <property type="component" value="Unassembled WGS sequence"/>
</dbReference>
<sequence length="212" mass="24927">MLKLPITVRIPSDDELDYRPDIEEILQKRRHAKIQEGYVLEMNENKRLPFRFQAAVNIDNPRLWNLLLALAATLPQKVSCVYGLHEEEAETTALLQKDFVLAQLEKYREELTQECRLEFGLLFQTKDLLLELSVTESKYIRYWGAELERFRLLMQSFHLPLVPGLAFVDEYPKIVTPLRDLRPAAKAPETVIHYLDQAFQVDRRASDMYYDQ</sequence>
<protein>
    <submittedName>
        <fullName evidence="1">Uncharacterized protein</fullName>
    </submittedName>
</protein>
<evidence type="ECO:0000313" key="2">
    <source>
        <dbReference type="Proteomes" id="UP000324611"/>
    </source>
</evidence>
<accession>A0A5B2VXJ2</accession>